<name>A0A4U5LUH0_STECR</name>
<feature type="compositionally biased region" description="Basic and acidic residues" evidence="1">
    <location>
        <begin position="52"/>
        <end position="62"/>
    </location>
</feature>
<feature type="compositionally biased region" description="Basic residues" evidence="1">
    <location>
        <begin position="413"/>
        <end position="423"/>
    </location>
</feature>
<feature type="compositionally biased region" description="Basic and acidic residues" evidence="1">
    <location>
        <begin position="1"/>
        <end position="10"/>
    </location>
</feature>
<dbReference type="AlphaFoldDB" id="A0A4U5LUH0"/>
<feature type="region of interest" description="Disordered" evidence="1">
    <location>
        <begin position="212"/>
        <end position="265"/>
    </location>
</feature>
<evidence type="ECO:0000256" key="1">
    <source>
        <dbReference type="SAM" id="MobiDB-lite"/>
    </source>
</evidence>
<comment type="caution">
    <text evidence="2">The sequence shown here is derived from an EMBL/GenBank/DDBJ whole genome shotgun (WGS) entry which is preliminary data.</text>
</comment>
<dbReference type="EMBL" id="AZBU02000012">
    <property type="protein sequence ID" value="TKR59757.1"/>
    <property type="molecule type" value="Genomic_DNA"/>
</dbReference>
<feature type="compositionally biased region" description="Basic residues" evidence="1">
    <location>
        <begin position="111"/>
        <end position="120"/>
    </location>
</feature>
<feature type="region of interest" description="Disordered" evidence="1">
    <location>
        <begin position="392"/>
        <end position="423"/>
    </location>
</feature>
<organism evidence="2 3">
    <name type="scientific">Steinernema carpocapsae</name>
    <name type="common">Entomopathogenic nematode</name>
    <dbReference type="NCBI Taxonomy" id="34508"/>
    <lineage>
        <taxon>Eukaryota</taxon>
        <taxon>Metazoa</taxon>
        <taxon>Ecdysozoa</taxon>
        <taxon>Nematoda</taxon>
        <taxon>Chromadorea</taxon>
        <taxon>Rhabditida</taxon>
        <taxon>Tylenchina</taxon>
        <taxon>Panagrolaimomorpha</taxon>
        <taxon>Strongyloidoidea</taxon>
        <taxon>Steinernematidae</taxon>
        <taxon>Steinernema</taxon>
    </lineage>
</organism>
<gene>
    <name evidence="2" type="ORF">L596_029384</name>
</gene>
<reference evidence="2 3" key="1">
    <citation type="journal article" date="2015" name="Genome Biol.">
        <title>Comparative genomics of Steinernema reveals deeply conserved gene regulatory networks.</title>
        <authorList>
            <person name="Dillman A.R."/>
            <person name="Macchietto M."/>
            <person name="Porter C.F."/>
            <person name="Rogers A."/>
            <person name="Williams B."/>
            <person name="Antoshechkin I."/>
            <person name="Lee M.M."/>
            <person name="Goodwin Z."/>
            <person name="Lu X."/>
            <person name="Lewis E.E."/>
            <person name="Goodrich-Blair H."/>
            <person name="Stock S.P."/>
            <person name="Adams B.J."/>
            <person name="Sternberg P.W."/>
            <person name="Mortazavi A."/>
        </authorList>
    </citation>
    <scope>NUCLEOTIDE SEQUENCE [LARGE SCALE GENOMIC DNA]</scope>
    <source>
        <strain evidence="2 3">ALL</strain>
    </source>
</reference>
<reference evidence="2 3" key="2">
    <citation type="journal article" date="2019" name="G3 (Bethesda)">
        <title>Hybrid Assembly of the Genome of the Entomopathogenic Nematode Steinernema carpocapsae Identifies the X-Chromosome.</title>
        <authorList>
            <person name="Serra L."/>
            <person name="Macchietto M."/>
            <person name="Macias-Munoz A."/>
            <person name="McGill C.J."/>
            <person name="Rodriguez I.M."/>
            <person name="Rodriguez B."/>
            <person name="Murad R."/>
            <person name="Mortazavi A."/>
        </authorList>
    </citation>
    <scope>NUCLEOTIDE SEQUENCE [LARGE SCALE GENOMIC DNA]</scope>
    <source>
        <strain evidence="2 3">ALL</strain>
    </source>
</reference>
<protein>
    <submittedName>
        <fullName evidence="2">Uncharacterized protein</fullName>
    </submittedName>
</protein>
<proteinExistence type="predicted"/>
<accession>A0A4U5LUH0</accession>
<dbReference type="STRING" id="34508.A0A4U5LUH0"/>
<feature type="compositionally biased region" description="Polar residues" evidence="1">
    <location>
        <begin position="246"/>
        <end position="265"/>
    </location>
</feature>
<evidence type="ECO:0000313" key="2">
    <source>
        <dbReference type="EMBL" id="TKR59757.1"/>
    </source>
</evidence>
<dbReference type="OrthoDB" id="5843047at2759"/>
<feature type="region of interest" description="Disordered" evidence="1">
    <location>
        <begin position="1"/>
        <end position="125"/>
    </location>
</feature>
<feature type="compositionally biased region" description="Pro residues" evidence="1">
    <location>
        <begin position="24"/>
        <end position="35"/>
    </location>
</feature>
<keyword evidence="3" id="KW-1185">Reference proteome</keyword>
<sequence>MAQFRTEIKTNKRWSASPSVIVDLPPPLPTTPPPDYDYSSEDHSSAVTAYESQRKEWSDRFGKPRSTTSFTVVMTRKEPPEPISESPAATRAQYDTDIVSAGPSHYDYRRTRSSSPRKFHRVDQSEIKRSDHRIMSQSAIQSTDYTDRFVRRRPSWTTVTETTTISYSKQVTIKQKPDGGKNIVTEDVTIFNHGRPWDYGTPQWTTGCATFESLPAQKRHRSPPKTPDSRHRDISPTKPPRHHSPPKSNLSHSFQTSSVSPQVQERSYTPYYESYSRSRKHRYSLEQPTLIPHLFSSQYDHQSQPQPERYRYEYESAIRTQPLKLDNGNGLHQHHVQHVPREPVRVPYPYKRPENGAEPVLQYQRSNLKEIPIAEIVEQLPMIEDGAEMCTSVGHSHSQPLESRLLEPGAHDRPHRNAPLRRARRRIQNYCTML</sequence>
<dbReference type="Proteomes" id="UP000298663">
    <property type="component" value="Unassembled WGS sequence"/>
</dbReference>
<evidence type="ECO:0000313" key="3">
    <source>
        <dbReference type="Proteomes" id="UP000298663"/>
    </source>
</evidence>